<sequence>MPLAPVHSPLSRILPIAGRQFGVFSWHQARDAGLSKSDVRALKRDGTLRHPYTGVYALRALEERADERQLLRSSVMAAQLALGPHSFAGGETAAHLWGMQGLPPWDGHTVHMVIPALGAQRHHHHVTLHSWQVGPEEVASVDGTIRATTPDRTLRDTVLRVGRAAAVSLLDSALHQKLILEEGLEELEAANNGRKGCVRSRPWWGLADGRAESPLETRVRLICTDGGLPPTDLQHRFFDADGRTLAITDFWWEGLRLIGEADGLAPHSLPEALAKDRKRQNALQALYPGVRIARFTWDDLKRPGYILSVIARSGRR</sequence>
<accession>A0ABR9PAC4</accession>
<protein>
    <submittedName>
        <fullName evidence="1">Type IV toxin-antitoxin system AbiEi family antitoxin domain-containing protein</fullName>
    </submittedName>
</protein>
<reference evidence="1 2" key="1">
    <citation type="submission" date="2020-09" db="EMBL/GenBank/DDBJ databases">
        <title>Diversity and distribution of actinomycetes associated with coral in the coast of Hainan.</title>
        <authorList>
            <person name="Li F."/>
        </authorList>
    </citation>
    <scope>NUCLEOTIDE SEQUENCE [LARGE SCALE GENOMIC DNA]</scope>
    <source>
        <strain evidence="1 2">HNM0947</strain>
    </source>
</reference>
<name>A0ABR9PAC4_9ACTN</name>
<dbReference type="Proteomes" id="UP000806528">
    <property type="component" value="Unassembled WGS sequence"/>
</dbReference>
<dbReference type="EMBL" id="JADBGI010000017">
    <property type="protein sequence ID" value="MBE3000795.1"/>
    <property type="molecule type" value="Genomic_DNA"/>
</dbReference>
<gene>
    <name evidence="1" type="ORF">IDM40_19135</name>
</gene>
<evidence type="ECO:0000313" key="1">
    <source>
        <dbReference type="EMBL" id="MBE3000795.1"/>
    </source>
</evidence>
<dbReference type="Gene3D" id="3.40.960.10">
    <property type="entry name" value="VSR Endonuclease"/>
    <property type="match status" value="1"/>
</dbReference>
<proteinExistence type="predicted"/>
<organism evidence="1 2">
    <name type="scientific">Nocardiopsis coralli</name>
    <dbReference type="NCBI Taxonomy" id="2772213"/>
    <lineage>
        <taxon>Bacteria</taxon>
        <taxon>Bacillati</taxon>
        <taxon>Actinomycetota</taxon>
        <taxon>Actinomycetes</taxon>
        <taxon>Streptosporangiales</taxon>
        <taxon>Nocardiopsidaceae</taxon>
        <taxon>Nocardiopsis</taxon>
    </lineage>
</organism>
<comment type="caution">
    <text evidence="1">The sequence shown here is derived from an EMBL/GenBank/DDBJ whole genome shotgun (WGS) entry which is preliminary data.</text>
</comment>
<evidence type="ECO:0000313" key="2">
    <source>
        <dbReference type="Proteomes" id="UP000806528"/>
    </source>
</evidence>
<keyword evidence="2" id="KW-1185">Reference proteome</keyword>